<accession>A0A232EDG8</accession>
<dbReference type="OrthoDB" id="7698403at2759"/>
<organism evidence="2 3">
    <name type="scientific">Trichomalopsis sarcophagae</name>
    <dbReference type="NCBI Taxonomy" id="543379"/>
    <lineage>
        <taxon>Eukaryota</taxon>
        <taxon>Metazoa</taxon>
        <taxon>Ecdysozoa</taxon>
        <taxon>Arthropoda</taxon>
        <taxon>Hexapoda</taxon>
        <taxon>Insecta</taxon>
        <taxon>Pterygota</taxon>
        <taxon>Neoptera</taxon>
        <taxon>Endopterygota</taxon>
        <taxon>Hymenoptera</taxon>
        <taxon>Apocrita</taxon>
        <taxon>Proctotrupomorpha</taxon>
        <taxon>Chalcidoidea</taxon>
        <taxon>Pteromalidae</taxon>
        <taxon>Pteromalinae</taxon>
        <taxon>Trichomalopsis</taxon>
    </lineage>
</organism>
<evidence type="ECO:0000313" key="2">
    <source>
        <dbReference type="EMBL" id="OXU16397.1"/>
    </source>
</evidence>
<name>A0A232EDG8_9HYME</name>
<feature type="non-terminal residue" evidence="2">
    <location>
        <position position="1"/>
    </location>
</feature>
<evidence type="ECO:0000259" key="1">
    <source>
        <dbReference type="Pfam" id="PF20700"/>
    </source>
</evidence>
<keyword evidence="3" id="KW-1185">Reference proteome</keyword>
<dbReference type="Pfam" id="PF20700">
    <property type="entry name" value="Mutator"/>
    <property type="match status" value="1"/>
</dbReference>
<dbReference type="EMBL" id="NNAY01006396">
    <property type="protein sequence ID" value="OXU16397.1"/>
    <property type="molecule type" value="Genomic_DNA"/>
</dbReference>
<dbReference type="InterPro" id="IPR049012">
    <property type="entry name" value="Mutator_transp_dom"/>
</dbReference>
<evidence type="ECO:0000313" key="3">
    <source>
        <dbReference type="Proteomes" id="UP000215335"/>
    </source>
</evidence>
<sequence>ETDKKHTVCTDTKNSPKQNRDKYIQCQHFDTNTKGVMGILNGGIGNTQFNKLLSDLNIPELNWKAYKGHENVKSRQCH</sequence>
<feature type="domain" description="Mutator-like transposase" evidence="1">
    <location>
        <begin position="9"/>
        <end position="75"/>
    </location>
</feature>
<reference evidence="2 3" key="1">
    <citation type="journal article" date="2017" name="Curr. Biol.">
        <title>The Evolution of Venom by Co-option of Single-Copy Genes.</title>
        <authorList>
            <person name="Martinson E.O."/>
            <person name="Mrinalini"/>
            <person name="Kelkar Y.D."/>
            <person name="Chang C.H."/>
            <person name="Werren J.H."/>
        </authorList>
    </citation>
    <scope>NUCLEOTIDE SEQUENCE [LARGE SCALE GENOMIC DNA]</scope>
    <source>
        <strain evidence="2 3">Alberta</strain>
        <tissue evidence="2">Whole body</tissue>
    </source>
</reference>
<dbReference type="AlphaFoldDB" id="A0A232EDG8"/>
<proteinExistence type="predicted"/>
<comment type="caution">
    <text evidence="2">The sequence shown here is derived from an EMBL/GenBank/DDBJ whole genome shotgun (WGS) entry which is preliminary data.</text>
</comment>
<dbReference type="Proteomes" id="UP000215335">
    <property type="component" value="Unassembled WGS sequence"/>
</dbReference>
<gene>
    <name evidence="2" type="ORF">TSAR_014361</name>
</gene>
<protein>
    <recommendedName>
        <fullName evidence="1">Mutator-like transposase domain-containing protein</fullName>
    </recommendedName>
</protein>